<dbReference type="RefSeq" id="WP_322878815.1">
    <property type="nucleotide sequence ID" value="NZ_JAVMIP010000014.1"/>
</dbReference>
<evidence type="ECO:0000313" key="3">
    <source>
        <dbReference type="EMBL" id="MDS3861577.1"/>
    </source>
</evidence>
<feature type="domain" description="Endonuclease/exonuclease/phosphatase" evidence="2">
    <location>
        <begin position="344"/>
        <end position="639"/>
    </location>
</feature>
<dbReference type="Gene3D" id="3.60.10.10">
    <property type="entry name" value="Endonuclease/exonuclease/phosphatase"/>
    <property type="match status" value="1"/>
</dbReference>
<sequence>MGKLQRRGEIFHHFLARVWQTYQPTLSKKWLYGSLGILVAGLVMGCGHWLGANSLSSPVIALSGEITPIHQIQGEEHFSSQVGQIVTTTGIVTGLDQRGFYLQSEQSDSTPRTSEGLFVFTNVAPTVRPGNRVAVRGRVREFQPEQAPGDLPLTQISSQGEIQVLRENQPLPAPIVLSRPPTEIIYRPATNLKNTPASLEPQARGLDFYESLEGMRVTIPEPQVVGPQNSRHQFFVVSQRGQQATGMNSRGGITIRALSQSPYLDGDFNPERLRINPKLLPEAQQHQALQVGDRLANLTGILTYNWGNYEVLLDPEQSLKPTSSKKLMPETTSLKGDQTHLTVATFNVENLSVQEPERIIRVAQAIHQNLQNPDLIALQEIQDDSGSLDNGIVSAAQTAQLLINGIKHEGGPDYEYLDISPINNADGGQPGGNIRVAFLYNPQRLNLVNNPQGPGQSQTPVQIKATGLSHNPGRIQPQDLAWRAGRKPLIAQFRWQDQTIYAINVHLKSKRGDAPLMGLNQPPTLGSQGTRMAQTQILQQFIGELQQQQPQARIILLGDMNDFAFSLPLQQLSQAPANLANLTQIRLPEVEQYSYIYEGNSQQLDHIWVSQNVVQTNPTSAAVDIVHLNAEFSPQISDHDPVVCRLVINADGGT</sequence>
<evidence type="ECO:0000259" key="2">
    <source>
        <dbReference type="Pfam" id="PF03372"/>
    </source>
</evidence>
<reference evidence="4" key="1">
    <citation type="submission" date="2023-07" db="EMBL/GenBank/DDBJ databases">
        <authorList>
            <person name="Luz R."/>
            <person name="Cordeiro R."/>
            <person name="Fonseca A."/>
            <person name="Goncalves V."/>
        </authorList>
    </citation>
    <scope>NUCLEOTIDE SEQUENCE [LARGE SCALE GENOMIC DNA]</scope>
    <source>
        <strain evidence="4">BACA0444</strain>
    </source>
</reference>
<comment type="caution">
    <text evidence="3">The sequence shown here is derived from an EMBL/GenBank/DDBJ whole genome shotgun (WGS) entry which is preliminary data.</text>
</comment>
<organism evidence="3 4">
    <name type="scientific">Pseudocalidococcus azoricus BACA0444</name>
    <dbReference type="NCBI Taxonomy" id="2918990"/>
    <lineage>
        <taxon>Bacteria</taxon>
        <taxon>Bacillati</taxon>
        <taxon>Cyanobacteriota</taxon>
        <taxon>Cyanophyceae</taxon>
        <taxon>Acaryochloridales</taxon>
        <taxon>Thermosynechococcaceae</taxon>
        <taxon>Pseudocalidococcus</taxon>
        <taxon>Pseudocalidococcus azoricus</taxon>
    </lineage>
</organism>
<dbReference type="AlphaFoldDB" id="A0AAE4FU17"/>
<keyword evidence="3" id="KW-0540">Nuclease</keyword>
<name>A0AAE4FU17_9CYAN</name>
<protein>
    <submittedName>
        <fullName evidence="3">Endonuclease/exonuclease/phosphatase family protein</fullName>
    </submittedName>
</protein>
<keyword evidence="3" id="KW-0378">Hydrolase</keyword>
<dbReference type="CDD" id="cd04486">
    <property type="entry name" value="YhcR_OBF_like"/>
    <property type="match status" value="1"/>
</dbReference>
<keyword evidence="1" id="KW-0812">Transmembrane</keyword>
<dbReference type="PANTHER" id="PTHR42834">
    <property type="entry name" value="ENDONUCLEASE/EXONUCLEASE/PHOSPHATASE FAMILY PROTEIN (AFU_ORTHOLOGUE AFUA_3G09210)"/>
    <property type="match status" value="1"/>
</dbReference>
<dbReference type="PANTHER" id="PTHR42834:SF1">
    <property type="entry name" value="ENDONUCLEASE_EXONUCLEASE_PHOSPHATASE FAMILY PROTEIN (AFU_ORTHOLOGUE AFUA_3G09210)"/>
    <property type="match status" value="1"/>
</dbReference>
<dbReference type="EMBL" id="JAVMIP010000014">
    <property type="protein sequence ID" value="MDS3861577.1"/>
    <property type="molecule type" value="Genomic_DNA"/>
</dbReference>
<dbReference type="InterPro" id="IPR036691">
    <property type="entry name" value="Endo/exonu/phosph_ase_sf"/>
</dbReference>
<dbReference type="GO" id="GO:0004519">
    <property type="term" value="F:endonuclease activity"/>
    <property type="evidence" value="ECO:0007669"/>
    <property type="project" value="UniProtKB-KW"/>
</dbReference>
<evidence type="ECO:0000256" key="1">
    <source>
        <dbReference type="SAM" id="Phobius"/>
    </source>
</evidence>
<dbReference type="Pfam" id="PF03372">
    <property type="entry name" value="Exo_endo_phos"/>
    <property type="match status" value="1"/>
</dbReference>
<feature type="transmembrane region" description="Helical" evidence="1">
    <location>
        <begin position="30"/>
        <end position="50"/>
    </location>
</feature>
<dbReference type="Proteomes" id="UP001268256">
    <property type="component" value="Unassembled WGS sequence"/>
</dbReference>
<gene>
    <name evidence="3" type="ORF">RIF25_12250</name>
</gene>
<keyword evidence="1" id="KW-0472">Membrane</keyword>
<accession>A0AAE4FU17</accession>
<dbReference type="SUPFAM" id="SSF56219">
    <property type="entry name" value="DNase I-like"/>
    <property type="match status" value="1"/>
</dbReference>
<proteinExistence type="predicted"/>
<keyword evidence="1" id="KW-1133">Transmembrane helix</keyword>
<keyword evidence="3" id="KW-0255">Endonuclease</keyword>
<dbReference type="InterPro" id="IPR005135">
    <property type="entry name" value="Endo/exonuclease/phosphatase"/>
</dbReference>
<evidence type="ECO:0000313" key="4">
    <source>
        <dbReference type="Proteomes" id="UP001268256"/>
    </source>
</evidence>
<keyword evidence="4" id="KW-1185">Reference proteome</keyword>